<evidence type="ECO:0008006" key="4">
    <source>
        <dbReference type="Google" id="ProtNLM"/>
    </source>
</evidence>
<evidence type="ECO:0000256" key="1">
    <source>
        <dbReference type="SAM" id="SignalP"/>
    </source>
</evidence>
<organism evidence="2 3">
    <name type="scientific">Colocasia esculenta</name>
    <name type="common">Wild taro</name>
    <name type="synonym">Arum esculentum</name>
    <dbReference type="NCBI Taxonomy" id="4460"/>
    <lineage>
        <taxon>Eukaryota</taxon>
        <taxon>Viridiplantae</taxon>
        <taxon>Streptophyta</taxon>
        <taxon>Embryophyta</taxon>
        <taxon>Tracheophyta</taxon>
        <taxon>Spermatophyta</taxon>
        <taxon>Magnoliopsida</taxon>
        <taxon>Liliopsida</taxon>
        <taxon>Araceae</taxon>
        <taxon>Aroideae</taxon>
        <taxon>Colocasieae</taxon>
        <taxon>Colocasia</taxon>
    </lineage>
</organism>
<evidence type="ECO:0000313" key="3">
    <source>
        <dbReference type="Proteomes" id="UP000652761"/>
    </source>
</evidence>
<evidence type="ECO:0000313" key="2">
    <source>
        <dbReference type="EMBL" id="MQM19786.1"/>
    </source>
</evidence>
<accession>A0A843XKB6</accession>
<gene>
    <name evidence="2" type="ORF">Taro_052799</name>
</gene>
<dbReference type="Proteomes" id="UP000652761">
    <property type="component" value="Unassembled WGS sequence"/>
</dbReference>
<keyword evidence="1" id="KW-0732">Signal</keyword>
<dbReference type="EMBL" id="NMUH01009201">
    <property type="protein sequence ID" value="MQM19786.1"/>
    <property type="molecule type" value="Genomic_DNA"/>
</dbReference>
<sequence>MLAGCLFFSVVEGAVGVVAEVGGDVPEQDALIKLGLDAPAKFLAVALLLERPLALASTEMLVPSGILCAVGLTQGRSPVCQNLSHTSFTVKKLMAFLVVDGCKSLRQKVNRLCCTMELDHLGLLGDREAEMLFSTMLTAMYSFRCFSRRKHQSDSTKMKMA</sequence>
<dbReference type="AlphaFoldDB" id="A0A843XKB6"/>
<keyword evidence="3" id="KW-1185">Reference proteome</keyword>
<feature type="chain" id="PRO_5032774716" description="Secreted protein" evidence="1">
    <location>
        <begin position="17"/>
        <end position="161"/>
    </location>
</feature>
<reference evidence="2" key="1">
    <citation type="submission" date="2017-07" db="EMBL/GenBank/DDBJ databases">
        <title>Taro Niue Genome Assembly and Annotation.</title>
        <authorList>
            <person name="Atibalentja N."/>
            <person name="Keating K."/>
            <person name="Fields C.J."/>
        </authorList>
    </citation>
    <scope>NUCLEOTIDE SEQUENCE</scope>
    <source>
        <strain evidence="2">Niue_2</strain>
        <tissue evidence="2">Leaf</tissue>
    </source>
</reference>
<name>A0A843XKB6_COLES</name>
<comment type="caution">
    <text evidence="2">The sequence shown here is derived from an EMBL/GenBank/DDBJ whole genome shotgun (WGS) entry which is preliminary data.</text>
</comment>
<feature type="signal peptide" evidence="1">
    <location>
        <begin position="1"/>
        <end position="16"/>
    </location>
</feature>
<proteinExistence type="predicted"/>
<protein>
    <recommendedName>
        <fullName evidence="4">Secreted protein</fullName>
    </recommendedName>
</protein>